<reference evidence="1" key="1">
    <citation type="journal article" date="2008" name="Nature">
        <title>The amphioxus genome and the evolution of the chordate karyotype.</title>
        <authorList>
            <consortium name="US DOE Joint Genome Institute (JGI-PGF)"/>
            <person name="Putnam N.H."/>
            <person name="Butts T."/>
            <person name="Ferrier D.E.K."/>
            <person name="Furlong R.F."/>
            <person name="Hellsten U."/>
            <person name="Kawashima T."/>
            <person name="Robinson-Rechavi M."/>
            <person name="Shoguchi E."/>
            <person name="Terry A."/>
            <person name="Yu J.-K."/>
            <person name="Benito-Gutierrez E.L."/>
            <person name="Dubchak I."/>
            <person name="Garcia-Fernandez J."/>
            <person name="Gibson-Brown J.J."/>
            <person name="Grigoriev I.V."/>
            <person name="Horton A.C."/>
            <person name="de Jong P.J."/>
            <person name="Jurka J."/>
            <person name="Kapitonov V.V."/>
            <person name="Kohara Y."/>
            <person name="Kuroki Y."/>
            <person name="Lindquist E."/>
            <person name="Lucas S."/>
            <person name="Osoegawa K."/>
            <person name="Pennacchio L.A."/>
            <person name="Salamov A.A."/>
            <person name="Satou Y."/>
            <person name="Sauka-Spengler T."/>
            <person name="Schmutz J."/>
            <person name="Shin-I T."/>
            <person name="Toyoda A."/>
            <person name="Bronner-Fraser M."/>
            <person name="Fujiyama A."/>
            <person name="Holland L.Z."/>
            <person name="Holland P.W.H."/>
            <person name="Satoh N."/>
            <person name="Rokhsar D.S."/>
        </authorList>
    </citation>
    <scope>NUCLEOTIDE SEQUENCE [LARGE SCALE GENOMIC DNA]</scope>
    <source>
        <strain evidence="1">S238N-H82</strain>
        <tissue evidence="1">Testes</tissue>
    </source>
</reference>
<evidence type="ECO:0000313" key="1">
    <source>
        <dbReference type="EMBL" id="EEN43336.1"/>
    </source>
</evidence>
<dbReference type="InParanoid" id="C3ZVS1"/>
<dbReference type="AlphaFoldDB" id="C3ZVS1"/>
<accession>C3ZVS1</accession>
<organism>
    <name type="scientific">Branchiostoma floridae</name>
    <name type="common">Florida lancelet</name>
    <name type="synonym">Amphioxus</name>
    <dbReference type="NCBI Taxonomy" id="7739"/>
    <lineage>
        <taxon>Eukaryota</taxon>
        <taxon>Metazoa</taxon>
        <taxon>Chordata</taxon>
        <taxon>Cephalochordata</taxon>
        <taxon>Leptocardii</taxon>
        <taxon>Amphioxiformes</taxon>
        <taxon>Branchiostomatidae</taxon>
        <taxon>Branchiostoma</taxon>
    </lineage>
</organism>
<gene>
    <name evidence="1" type="ORF">BRAFLDRAFT_100521</name>
</gene>
<proteinExistence type="predicted"/>
<sequence>MLQRTVMDFTVFERAKWSSEKCKKRVPCLKQPHEKSNYPDSVFGETMEKSEHVWPTLEALCEIEKVTNDDDPRQTTYVQTSWMQSIVGELNNKRVQWNDADIQWSQYN</sequence>
<name>C3ZVS1_BRAFL</name>
<protein>
    <submittedName>
        <fullName evidence="1">Uncharacterized protein</fullName>
    </submittedName>
</protein>
<dbReference type="EMBL" id="GG666692">
    <property type="protein sequence ID" value="EEN43336.1"/>
    <property type="molecule type" value="Genomic_DNA"/>
</dbReference>